<reference evidence="9" key="2">
    <citation type="submission" date="2020-09" db="EMBL/GenBank/DDBJ databases">
        <authorList>
            <person name="Sun Q."/>
            <person name="Zhou Y."/>
        </authorList>
    </citation>
    <scope>NUCLEOTIDE SEQUENCE</scope>
    <source>
        <strain evidence="9">CGMCC 1.15533</strain>
    </source>
</reference>
<feature type="transmembrane region" description="Helical" evidence="7">
    <location>
        <begin position="425"/>
        <end position="449"/>
    </location>
</feature>
<keyword evidence="2 7" id="KW-0813">Transport</keyword>
<dbReference type="InterPro" id="IPR000515">
    <property type="entry name" value="MetI-like"/>
</dbReference>
<dbReference type="PROSITE" id="PS50928">
    <property type="entry name" value="ABC_TM1"/>
    <property type="match status" value="1"/>
</dbReference>
<feature type="transmembrane region" description="Helical" evidence="7">
    <location>
        <begin position="20"/>
        <end position="38"/>
    </location>
</feature>
<accession>A0A917A721</accession>
<keyword evidence="5 7" id="KW-1133">Transmembrane helix</keyword>
<name>A0A917A721_9STRE</name>
<keyword evidence="10" id="KW-1185">Reference proteome</keyword>
<evidence type="ECO:0000256" key="5">
    <source>
        <dbReference type="ARBA" id="ARBA00022989"/>
    </source>
</evidence>
<dbReference type="GO" id="GO:0005886">
    <property type="term" value="C:plasma membrane"/>
    <property type="evidence" value="ECO:0007669"/>
    <property type="project" value="UniProtKB-SubCell"/>
</dbReference>
<evidence type="ECO:0000256" key="7">
    <source>
        <dbReference type="RuleBase" id="RU363032"/>
    </source>
</evidence>
<evidence type="ECO:0000256" key="1">
    <source>
        <dbReference type="ARBA" id="ARBA00004651"/>
    </source>
</evidence>
<dbReference type="Gene3D" id="1.10.3720.10">
    <property type="entry name" value="MetI-like"/>
    <property type="match status" value="1"/>
</dbReference>
<feature type="domain" description="ABC transmembrane type-1" evidence="8">
    <location>
        <begin position="287"/>
        <end position="484"/>
    </location>
</feature>
<protein>
    <submittedName>
        <fullName evidence="9">Peptide ABC transporter permease</fullName>
    </submittedName>
</protein>
<dbReference type="PANTHER" id="PTHR30465">
    <property type="entry name" value="INNER MEMBRANE ABC TRANSPORTER"/>
    <property type="match status" value="1"/>
</dbReference>
<evidence type="ECO:0000256" key="3">
    <source>
        <dbReference type="ARBA" id="ARBA00022475"/>
    </source>
</evidence>
<proteinExistence type="inferred from homology"/>
<comment type="subcellular location">
    <subcellularLocation>
        <location evidence="1 7">Cell membrane</location>
        <topology evidence="1 7">Multi-pass membrane protein</topology>
    </subcellularLocation>
</comment>
<comment type="similarity">
    <text evidence="7">Belongs to the binding-protein-dependent transport system permease family.</text>
</comment>
<comment type="caution">
    <text evidence="9">The sequence shown here is derived from an EMBL/GenBank/DDBJ whole genome shotgun (WGS) entry which is preliminary data.</text>
</comment>
<keyword evidence="6 7" id="KW-0472">Membrane</keyword>
<evidence type="ECO:0000313" key="9">
    <source>
        <dbReference type="EMBL" id="GGE31105.1"/>
    </source>
</evidence>
<evidence type="ECO:0000313" key="10">
    <source>
        <dbReference type="Proteomes" id="UP000660801"/>
    </source>
</evidence>
<keyword evidence="3" id="KW-1003">Cell membrane</keyword>
<feature type="transmembrane region" description="Helical" evidence="7">
    <location>
        <begin position="283"/>
        <end position="305"/>
    </location>
</feature>
<reference evidence="9" key="1">
    <citation type="journal article" date="2014" name="Int. J. Syst. Evol. Microbiol.">
        <title>Complete genome sequence of Corynebacterium casei LMG S-19264T (=DSM 44701T), isolated from a smear-ripened cheese.</title>
        <authorList>
            <consortium name="US DOE Joint Genome Institute (JGI-PGF)"/>
            <person name="Walter F."/>
            <person name="Albersmeier A."/>
            <person name="Kalinowski J."/>
            <person name="Ruckert C."/>
        </authorList>
    </citation>
    <scope>NUCLEOTIDE SEQUENCE</scope>
    <source>
        <strain evidence="9">CGMCC 1.15533</strain>
    </source>
</reference>
<dbReference type="PANTHER" id="PTHR30465:SF0">
    <property type="entry name" value="OLIGOPEPTIDE TRANSPORT SYSTEM PERMEASE PROTEIN APPB"/>
    <property type="match status" value="1"/>
</dbReference>
<dbReference type="InterPro" id="IPR035906">
    <property type="entry name" value="MetI-like_sf"/>
</dbReference>
<keyword evidence="4 7" id="KW-0812">Transmembrane</keyword>
<dbReference type="Pfam" id="PF00528">
    <property type="entry name" value="BPD_transp_1"/>
    <property type="match status" value="1"/>
</dbReference>
<evidence type="ECO:0000256" key="6">
    <source>
        <dbReference type="ARBA" id="ARBA00023136"/>
    </source>
</evidence>
<feature type="transmembrane region" description="Helical" evidence="7">
    <location>
        <begin position="469"/>
        <end position="493"/>
    </location>
</feature>
<dbReference type="AlphaFoldDB" id="A0A917A721"/>
<evidence type="ECO:0000256" key="4">
    <source>
        <dbReference type="ARBA" id="ARBA00022692"/>
    </source>
</evidence>
<dbReference type="SUPFAM" id="SSF161098">
    <property type="entry name" value="MetI-like"/>
    <property type="match status" value="1"/>
</dbReference>
<feature type="transmembrane region" description="Helical" evidence="7">
    <location>
        <begin position="326"/>
        <end position="347"/>
    </location>
</feature>
<evidence type="ECO:0000256" key="2">
    <source>
        <dbReference type="ARBA" id="ARBA00022448"/>
    </source>
</evidence>
<dbReference type="GO" id="GO:0055085">
    <property type="term" value="P:transmembrane transport"/>
    <property type="evidence" value="ECO:0007669"/>
    <property type="project" value="InterPro"/>
</dbReference>
<evidence type="ECO:0000259" key="8">
    <source>
        <dbReference type="PROSITE" id="PS50928"/>
    </source>
</evidence>
<feature type="transmembrane region" description="Helical" evidence="7">
    <location>
        <begin position="367"/>
        <end position="386"/>
    </location>
</feature>
<gene>
    <name evidence="9" type="primary">amiC</name>
    <name evidence="9" type="ORF">GCM10011510_10480</name>
</gene>
<dbReference type="Proteomes" id="UP000660801">
    <property type="component" value="Unassembled WGS sequence"/>
</dbReference>
<sequence length="505" mass="56881">MKLKERSMKKYIFMRTLRSIVSIFLVTALTYIIIYTLVPRKLIFKQDPNYNKIATTDDKRDNYENTIYERMGYIDYYDTKELQEKASKDYPSVTVDATDENKKMYEDYIKKIGKGWKLGQFKESKQFYATREVPPLERVFDFYANLVQIDHPNVIKDESNPDLKRYIRVENDPAIGWSVVGSGTKHKYLLYVNNKFPYIHQNFVTLNLGNSYPTYANIPVLQVITQGQGQTKASEVQFPTGKKTSSVDIYSRTYKSPSQADSREVANYGKDDPYTATESNYQYPSMIVSSAIAGLIGLLFSYIVAIPLGSYMARFKNTWFDSISTASLTFLLALPTIALVYIVRLLGSKLGMPDSFPILGAGNWKSYVLPSVILGLLYIPGTAIWIRRYMIDLQSQDFVRFARAKGLSEQEISNKHIFKNAMVPVVNGIPGAIIGVIGGATLTETVFAYPGMGKMLIDSVKAANNSMVVGLVFIFTSVAIFSLLLGDLLMVVIDPRIKLTSKGGK</sequence>
<dbReference type="CDD" id="cd06261">
    <property type="entry name" value="TM_PBP2"/>
    <property type="match status" value="1"/>
</dbReference>
<dbReference type="EMBL" id="BMJN01000014">
    <property type="protein sequence ID" value="GGE31105.1"/>
    <property type="molecule type" value="Genomic_DNA"/>
</dbReference>
<organism evidence="9 10">
    <name type="scientific">Streptococcus himalayensis</name>
    <dbReference type="NCBI Taxonomy" id="1888195"/>
    <lineage>
        <taxon>Bacteria</taxon>
        <taxon>Bacillati</taxon>
        <taxon>Bacillota</taxon>
        <taxon>Bacilli</taxon>
        <taxon>Lactobacillales</taxon>
        <taxon>Streptococcaceae</taxon>
        <taxon>Streptococcus</taxon>
    </lineage>
</organism>